<protein>
    <recommendedName>
        <fullName evidence="6">Thioredoxin-like protein 1</fullName>
    </recommendedName>
</protein>
<sequence length="285" mass="31885">MSVREITDEAHFQTELHQAGIKLVVVDFTAAWCGPCKTIAPLFNQLPTKYPKAIFLKVDVDKCQETAAMQGVSAMPTFIFYRNKSKIDKITGADIGGLEAKIKQHYSDADGGGDEKDYGQGLMDLSLFIMKDMSECLNEDDEHNLKSMFGDGYLASDCDEQLIISFQFNQAVKIHSIIMKAPTDHGPKTIKLFINQPNCGSFDQLSSTIPIQELEVNPKDLSEEKMINLRFVKFQNVQNIVMFIVDNQSGSDRTVLKDIKFIGAPILTTKMDDFKRISGKKGESH</sequence>
<dbReference type="InterPro" id="IPR010400">
    <property type="entry name" value="PITH_dom"/>
</dbReference>
<dbReference type="PROSITE" id="PS51352">
    <property type="entry name" value="THIOREDOXIN_2"/>
    <property type="match status" value="1"/>
</dbReference>
<gene>
    <name evidence="4" type="ORF">PVAND_003772</name>
</gene>
<proteinExistence type="predicted"/>
<dbReference type="Proteomes" id="UP001107558">
    <property type="component" value="Chromosome 3"/>
</dbReference>
<name>A0A9J6BVL0_POLVA</name>
<dbReference type="PANTHER" id="PTHR46115">
    <property type="entry name" value="THIOREDOXIN-LIKE PROTEIN 1"/>
    <property type="match status" value="1"/>
</dbReference>
<evidence type="ECO:0000256" key="1">
    <source>
        <dbReference type="ARBA" id="ARBA00023157"/>
    </source>
</evidence>
<dbReference type="OrthoDB" id="2121326at2759"/>
<organism evidence="4 5">
    <name type="scientific">Polypedilum vanderplanki</name>
    <name type="common">Sleeping chironomid midge</name>
    <dbReference type="NCBI Taxonomy" id="319348"/>
    <lineage>
        <taxon>Eukaryota</taxon>
        <taxon>Metazoa</taxon>
        <taxon>Ecdysozoa</taxon>
        <taxon>Arthropoda</taxon>
        <taxon>Hexapoda</taxon>
        <taxon>Insecta</taxon>
        <taxon>Pterygota</taxon>
        <taxon>Neoptera</taxon>
        <taxon>Endopterygota</taxon>
        <taxon>Diptera</taxon>
        <taxon>Nematocera</taxon>
        <taxon>Chironomoidea</taxon>
        <taxon>Chironomidae</taxon>
        <taxon>Chironominae</taxon>
        <taxon>Polypedilum</taxon>
        <taxon>Polypedilum</taxon>
    </lineage>
</organism>
<dbReference type="SUPFAM" id="SSF49785">
    <property type="entry name" value="Galactose-binding domain-like"/>
    <property type="match status" value="1"/>
</dbReference>
<evidence type="ECO:0000313" key="5">
    <source>
        <dbReference type="Proteomes" id="UP001107558"/>
    </source>
</evidence>
<dbReference type="PRINTS" id="PR00421">
    <property type="entry name" value="THIOREDOXIN"/>
</dbReference>
<dbReference type="Pfam" id="PF00085">
    <property type="entry name" value="Thioredoxin"/>
    <property type="match status" value="1"/>
</dbReference>
<dbReference type="Pfam" id="PF06201">
    <property type="entry name" value="PITH"/>
    <property type="match status" value="1"/>
</dbReference>
<dbReference type="InterPro" id="IPR017937">
    <property type="entry name" value="Thioredoxin_CS"/>
</dbReference>
<dbReference type="FunFam" id="3.40.30.10:FF:000245">
    <property type="entry name" value="Thioredoxin"/>
    <property type="match status" value="1"/>
</dbReference>
<keyword evidence="1" id="KW-1015">Disulfide bond</keyword>
<evidence type="ECO:0000259" key="2">
    <source>
        <dbReference type="PROSITE" id="PS51352"/>
    </source>
</evidence>
<feature type="domain" description="PITH" evidence="3">
    <location>
        <begin position="114"/>
        <end position="281"/>
    </location>
</feature>
<keyword evidence="5" id="KW-1185">Reference proteome</keyword>
<dbReference type="Gene3D" id="2.60.120.470">
    <property type="entry name" value="PITH domain"/>
    <property type="match status" value="1"/>
</dbReference>
<dbReference type="AlphaFoldDB" id="A0A9J6BVL0"/>
<evidence type="ECO:0000313" key="4">
    <source>
        <dbReference type="EMBL" id="KAG5673752.1"/>
    </source>
</evidence>
<dbReference type="InterPro" id="IPR037047">
    <property type="entry name" value="PITH_dom_sf"/>
</dbReference>
<reference evidence="4" key="1">
    <citation type="submission" date="2021-03" db="EMBL/GenBank/DDBJ databases">
        <title>Chromosome level genome of the anhydrobiotic midge Polypedilum vanderplanki.</title>
        <authorList>
            <person name="Yoshida Y."/>
            <person name="Kikawada T."/>
            <person name="Gusev O."/>
        </authorList>
    </citation>
    <scope>NUCLEOTIDE SEQUENCE</scope>
    <source>
        <strain evidence="4">NIAS01</strain>
        <tissue evidence="4">Whole body or cell culture</tissue>
    </source>
</reference>
<feature type="domain" description="Thioredoxin" evidence="2">
    <location>
        <begin position="1"/>
        <end position="107"/>
    </location>
</feature>
<comment type="caution">
    <text evidence="4">The sequence shown here is derived from an EMBL/GenBank/DDBJ whole genome shotgun (WGS) entry which is preliminary data.</text>
</comment>
<evidence type="ECO:0000259" key="3">
    <source>
        <dbReference type="PROSITE" id="PS51532"/>
    </source>
</evidence>
<dbReference type="EMBL" id="JADBJN010000003">
    <property type="protein sequence ID" value="KAG5673752.1"/>
    <property type="molecule type" value="Genomic_DNA"/>
</dbReference>
<dbReference type="InterPro" id="IPR036249">
    <property type="entry name" value="Thioredoxin-like_sf"/>
</dbReference>
<evidence type="ECO:0008006" key="6">
    <source>
        <dbReference type="Google" id="ProtNLM"/>
    </source>
</evidence>
<accession>A0A9J6BVL0</accession>
<dbReference type="InterPro" id="IPR008979">
    <property type="entry name" value="Galactose-bd-like_sf"/>
</dbReference>
<dbReference type="InterPro" id="IPR013766">
    <property type="entry name" value="Thioredoxin_domain"/>
</dbReference>
<dbReference type="GO" id="GO:0005737">
    <property type="term" value="C:cytoplasm"/>
    <property type="evidence" value="ECO:0007669"/>
    <property type="project" value="UniProtKB-ARBA"/>
</dbReference>
<dbReference type="Gene3D" id="3.40.30.10">
    <property type="entry name" value="Glutaredoxin"/>
    <property type="match status" value="1"/>
</dbReference>
<dbReference type="PROSITE" id="PS51532">
    <property type="entry name" value="PITH"/>
    <property type="match status" value="1"/>
</dbReference>
<dbReference type="SUPFAM" id="SSF52833">
    <property type="entry name" value="Thioredoxin-like"/>
    <property type="match status" value="1"/>
</dbReference>
<dbReference type="PROSITE" id="PS00194">
    <property type="entry name" value="THIOREDOXIN_1"/>
    <property type="match status" value="1"/>
</dbReference>
<dbReference type="CDD" id="cd02947">
    <property type="entry name" value="TRX_family"/>
    <property type="match status" value="1"/>
</dbReference>